<protein>
    <submittedName>
        <fullName evidence="1">RES domain-containing protein</fullName>
    </submittedName>
</protein>
<keyword evidence="2" id="KW-1185">Reference proteome</keyword>
<sequence length="224" mass="24701">MPRQPTPPDHIAKRLPPLALLQDTLLAHVKTIDARTPLIRAAWNSASILPQRVDRTYRFGPPAVLRGADGGYPFHWIYAADDVYTAAWEAGLCLNDAELPGTFYIERGARTALIATLALCVPIQLVDLNGLASSKLGIFDEISDCDHEWCQWFGCMVDKVIESRDGRVHGMIYPSRKHRGHDAIAPSSRALGQLAPHVTVNVRHFGTTAAYQALRTDRCCLAPP</sequence>
<accession>A0ABS8J1H2</accession>
<dbReference type="RefSeq" id="WP_229434631.1">
    <property type="nucleotide sequence ID" value="NZ_JAJHPV010000025.1"/>
</dbReference>
<organism evidence="1 2">
    <name type="scientific">Massilia agrisoli</name>
    <dbReference type="NCBI Taxonomy" id="2892444"/>
    <lineage>
        <taxon>Bacteria</taxon>
        <taxon>Pseudomonadati</taxon>
        <taxon>Pseudomonadota</taxon>
        <taxon>Betaproteobacteria</taxon>
        <taxon>Burkholderiales</taxon>
        <taxon>Oxalobacteraceae</taxon>
        <taxon>Telluria group</taxon>
        <taxon>Massilia</taxon>
    </lineage>
</organism>
<gene>
    <name evidence="1" type="ORF">LMJ30_21490</name>
</gene>
<dbReference type="Proteomes" id="UP001198701">
    <property type="component" value="Unassembled WGS sequence"/>
</dbReference>
<evidence type="ECO:0000313" key="2">
    <source>
        <dbReference type="Proteomes" id="UP001198701"/>
    </source>
</evidence>
<dbReference type="EMBL" id="JAJHPV010000025">
    <property type="protein sequence ID" value="MCC6073510.1"/>
    <property type="molecule type" value="Genomic_DNA"/>
</dbReference>
<comment type="caution">
    <text evidence="1">The sequence shown here is derived from an EMBL/GenBank/DDBJ whole genome shotgun (WGS) entry which is preliminary data.</text>
</comment>
<reference evidence="1 2" key="1">
    <citation type="submission" date="2021-11" db="EMBL/GenBank/DDBJ databases">
        <authorList>
            <person name="Huq M.A."/>
        </authorList>
    </citation>
    <scope>NUCLEOTIDE SEQUENCE [LARGE SCALE GENOMIC DNA]</scope>
    <source>
        <strain evidence="1 2">MAHUQ-52</strain>
    </source>
</reference>
<name>A0ABS8J1H2_9BURK</name>
<evidence type="ECO:0000313" key="1">
    <source>
        <dbReference type="EMBL" id="MCC6073510.1"/>
    </source>
</evidence>
<proteinExistence type="predicted"/>